<feature type="transmembrane region" description="Helical" evidence="1">
    <location>
        <begin position="332"/>
        <end position="353"/>
    </location>
</feature>
<protein>
    <submittedName>
        <fullName evidence="3">DUF2157 domain-containing protein</fullName>
    </submittedName>
</protein>
<feature type="transmembrane region" description="Helical" evidence="1">
    <location>
        <begin position="307"/>
        <end position="326"/>
    </location>
</feature>
<organism evidence="3 4">
    <name type="scientific">Sphaerospermopsis aphanizomenoides LEGE 00250</name>
    <dbReference type="NCBI Taxonomy" id="2777972"/>
    <lineage>
        <taxon>Bacteria</taxon>
        <taxon>Bacillati</taxon>
        <taxon>Cyanobacteriota</taxon>
        <taxon>Cyanophyceae</taxon>
        <taxon>Nostocales</taxon>
        <taxon>Aphanizomenonaceae</taxon>
        <taxon>Sphaerospermopsis</taxon>
        <taxon>Sphaerospermopsis aphanizomenoides</taxon>
    </lineage>
</organism>
<feature type="transmembrane region" description="Helical" evidence="1">
    <location>
        <begin position="98"/>
        <end position="118"/>
    </location>
</feature>
<feature type="transmembrane region" description="Helical" evidence="1">
    <location>
        <begin position="44"/>
        <end position="65"/>
    </location>
</feature>
<evidence type="ECO:0000256" key="1">
    <source>
        <dbReference type="SAM" id="Phobius"/>
    </source>
</evidence>
<evidence type="ECO:0000313" key="4">
    <source>
        <dbReference type="Proteomes" id="UP000606776"/>
    </source>
</evidence>
<dbReference type="InterPro" id="IPR018677">
    <property type="entry name" value="DUF2157"/>
</dbReference>
<dbReference type="Proteomes" id="UP000606776">
    <property type="component" value="Unassembled WGS sequence"/>
</dbReference>
<gene>
    <name evidence="3" type="ORF">IQ227_16280</name>
</gene>
<comment type="caution">
    <text evidence="3">The sequence shown here is derived from an EMBL/GenBank/DDBJ whole genome shotgun (WGS) entry which is preliminary data.</text>
</comment>
<evidence type="ECO:0000313" key="3">
    <source>
        <dbReference type="EMBL" id="MBE9237537.1"/>
    </source>
</evidence>
<evidence type="ECO:0000259" key="2">
    <source>
        <dbReference type="Pfam" id="PF09925"/>
    </source>
</evidence>
<accession>A0ABR9VHE7</accession>
<feature type="transmembrane region" description="Helical" evidence="1">
    <location>
        <begin position="71"/>
        <end position="91"/>
    </location>
</feature>
<dbReference type="RefSeq" id="WP_193943358.1">
    <property type="nucleotide sequence ID" value="NZ_JADEWB010000101.1"/>
</dbReference>
<feature type="transmembrane region" description="Helical" evidence="1">
    <location>
        <begin position="284"/>
        <end position="300"/>
    </location>
</feature>
<feature type="domain" description="DUF2157" evidence="2">
    <location>
        <begin position="13"/>
        <end position="151"/>
    </location>
</feature>
<keyword evidence="4" id="KW-1185">Reference proteome</keyword>
<proteinExistence type="predicted"/>
<feature type="transmembrane region" description="Helical" evidence="1">
    <location>
        <begin position="199"/>
        <end position="216"/>
    </location>
</feature>
<name>A0ABR9VHE7_9CYAN</name>
<keyword evidence="1" id="KW-0812">Transmembrane</keyword>
<dbReference type="Pfam" id="PF09925">
    <property type="entry name" value="DUF2157"/>
    <property type="match status" value="1"/>
</dbReference>
<reference evidence="3 4" key="1">
    <citation type="submission" date="2020-10" db="EMBL/GenBank/DDBJ databases">
        <authorList>
            <person name="Castelo-Branco R."/>
            <person name="Eusebio N."/>
            <person name="Adriana R."/>
            <person name="Vieira A."/>
            <person name="Brugerolle De Fraissinette N."/>
            <person name="Rezende De Castro R."/>
            <person name="Schneider M.P."/>
            <person name="Vasconcelos V."/>
            <person name="Leao P.N."/>
        </authorList>
    </citation>
    <scope>NUCLEOTIDE SEQUENCE [LARGE SCALE GENOMIC DNA]</scope>
    <source>
        <strain evidence="3 4">LEGE 00250</strain>
    </source>
</reference>
<feature type="transmembrane region" description="Helical" evidence="1">
    <location>
        <begin position="222"/>
        <end position="243"/>
    </location>
</feature>
<sequence>MASYKDRVKADLDRWIGADLVSADKRAAILATLPDARRLDAATALAWVGGVLLGIAVISFVAANWDVIPRLARFSLIIAAFAAFAGAGGWFGERGRAIVSNILLTIAALIFASSIGLTGQIFDIAGDPRAASYGAAIAAFALAIAGRSTGAATVGLVFTALGDFAAGDWFASSESEAPWMLVAAPLGAFLALRWGSSALAHVSALAIIYCFAWFGGRSEAEASTFLFLSILMGAMAAGARWLFNQERPFSGIFYGWFAAGASLFFAVTGYLPWFGAEGSASAGYAHRIVWLIASGGLLALGRFDRHALVTTVGVLGLIFAIVALLADLGLDLLASAGVFLLCAIIALVAGLALRRKDKTA</sequence>
<keyword evidence="1" id="KW-0472">Membrane</keyword>
<dbReference type="EMBL" id="JADEWB010000101">
    <property type="protein sequence ID" value="MBE9237537.1"/>
    <property type="molecule type" value="Genomic_DNA"/>
</dbReference>
<keyword evidence="1" id="KW-1133">Transmembrane helix</keyword>
<feature type="transmembrane region" description="Helical" evidence="1">
    <location>
        <begin position="252"/>
        <end position="272"/>
    </location>
</feature>